<dbReference type="Pfam" id="PF12229">
    <property type="entry name" value="PG_binding_4"/>
    <property type="match status" value="2"/>
</dbReference>
<name>A0A0G0Z3B6_9BACT</name>
<feature type="domain" description="YoaR-like putative peptidoglycan binding" evidence="2">
    <location>
        <begin position="280"/>
        <end position="353"/>
    </location>
</feature>
<dbReference type="PANTHER" id="PTHR35788">
    <property type="entry name" value="EXPORTED PROTEIN-RELATED"/>
    <property type="match status" value="1"/>
</dbReference>
<dbReference type="Proteomes" id="UP000034516">
    <property type="component" value="Unassembled WGS sequence"/>
</dbReference>
<dbReference type="AlphaFoldDB" id="A0A0G0Z3B6"/>
<reference evidence="3 4" key="1">
    <citation type="journal article" date="2015" name="Nature">
        <title>rRNA introns, odd ribosomes, and small enigmatic genomes across a large radiation of phyla.</title>
        <authorList>
            <person name="Brown C.T."/>
            <person name="Hug L.A."/>
            <person name="Thomas B.C."/>
            <person name="Sharon I."/>
            <person name="Castelle C.J."/>
            <person name="Singh A."/>
            <person name="Wilkins M.J."/>
            <person name="Williams K.H."/>
            <person name="Banfield J.F."/>
        </authorList>
    </citation>
    <scope>NUCLEOTIDE SEQUENCE [LARGE SCALE GENOMIC DNA]</scope>
</reference>
<dbReference type="InterPro" id="IPR007391">
    <property type="entry name" value="Vancomycin_resist_VanW"/>
</dbReference>
<dbReference type="Gene3D" id="3.10.20.800">
    <property type="match status" value="1"/>
</dbReference>
<evidence type="ECO:0000256" key="1">
    <source>
        <dbReference type="SAM" id="Phobius"/>
    </source>
</evidence>
<feature type="domain" description="YoaR-like putative peptidoglycan binding" evidence="2">
    <location>
        <begin position="110"/>
        <end position="216"/>
    </location>
</feature>
<gene>
    <name evidence="3" type="ORF">UV02_C0003G0003</name>
</gene>
<keyword evidence="1" id="KW-0812">Transmembrane</keyword>
<protein>
    <recommendedName>
        <fullName evidence="2">YoaR-like putative peptidoglycan binding domain-containing protein</fullName>
    </recommendedName>
</protein>
<sequence>MSHKLKVGKVSGIIYNWLIVMAIFLMVAVVLGGLVEIYGFYYRNKIYPGVSVGRLDLGGKTAEQSIALLLAKTDRLGKQGIDFKYEQKTETIKPIVHGADSSGLAYELWSYEIEKIVSKAFAIGREDGGWQAEKEKIKALFGRINFRPEYKLNEKSVLDTLRGKFDNLEKPGKDANLVFVGDQPEIAAEKMGTVLNYQKALLGLKNNLDHLDNQTIFLATEEDKPAVDKIRAEGLLDEVRSVLSLAPIYLAQKQGTDGEETVLKRWTIGERKWRQWLKIKEGEVGEVYLGVDSDEALNTLAEIAKEVNQPAKDARFQIQDGRVVEFQVSQDGSILDIDETIKSIEQTVLTEKRQTAALIMALDKSKINNENVNSLGTKELLGRGESDFGGSPVNRRHNIGVGANSLNGLLIKPDEEFSLLTALGEIDASTGYKPELVIREGKTVPEYGGGLCQIGTTFFRLAINAGLPITERRNHSYRVVYYEPAGTDATIYNPWPDFKFINDTGNYLLLQTKVDGNKLFFDFWGTSDKREVATTTPVIYNIVKPGDTRIVETEDLKPGVKKCVEKAHNGADAYFKRVVSWPAAAGKEPREDVFRSHYVPWQEVCLIGKEPGGTATSTVESVDGN</sequence>
<dbReference type="PANTHER" id="PTHR35788:SF1">
    <property type="entry name" value="EXPORTED PROTEIN"/>
    <property type="match status" value="1"/>
</dbReference>
<proteinExistence type="predicted"/>
<evidence type="ECO:0000313" key="3">
    <source>
        <dbReference type="EMBL" id="KKS43249.1"/>
    </source>
</evidence>
<dbReference type="EMBL" id="LCCW01000003">
    <property type="protein sequence ID" value="KKS43249.1"/>
    <property type="molecule type" value="Genomic_DNA"/>
</dbReference>
<organism evidence="3 4">
    <name type="scientific">Candidatus Kuenenbacteria bacterium GW2011_GWA2_42_15</name>
    <dbReference type="NCBI Taxonomy" id="1618677"/>
    <lineage>
        <taxon>Bacteria</taxon>
        <taxon>Candidatus Kueneniibacteriota</taxon>
    </lineage>
</organism>
<dbReference type="InterPro" id="IPR038054">
    <property type="entry name" value="LD_TPept-like_central_sf"/>
</dbReference>
<dbReference type="Pfam" id="PF04294">
    <property type="entry name" value="VanW"/>
    <property type="match status" value="1"/>
</dbReference>
<keyword evidence="1" id="KW-0472">Membrane</keyword>
<dbReference type="InterPro" id="IPR022029">
    <property type="entry name" value="YoaR-like_PG-bd"/>
</dbReference>
<evidence type="ECO:0000313" key="4">
    <source>
        <dbReference type="Proteomes" id="UP000034516"/>
    </source>
</evidence>
<comment type="caution">
    <text evidence="3">The sequence shown here is derived from an EMBL/GenBank/DDBJ whole genome shotgun (WGS) entry which is preliminary data.</text>
</comment>
<evidence type="ECO:0000259" key="2">
    <source>
        <dbReference type="Pfam" id="PF12229"/>
    </source>
</evidence>
<dbReference type="InterPro" id="IPR052913">
    <property type="entry name" value="Glycopeptide_resist_protein"/>
</dbReference>
<accession>A0A0G0Z3B6</accession>
<feature type="transmembrane region" description="Helical" evidence="1">
    <location>
        <begin position="12"/>
        <end position="41"/>
    </location>
</feature>
<keyword evidence="1" id="KW-1133">Transmembrane helix</keyword>